<reference evidence="2" key="2">
    <citation type="submission" date="2023-06" db="EMBL/GenBank/DDBJ databases">
        <authorList>
            <consortium name="Lawrence Berkeley National Laboratory"/>
            <person name="Haridas S."/>
            <person name="Hensen N."/>
            <person name="Bonometti L."/>
            <person name="Westerberg I."/>
            <person name="Brannstrom I.O."/>
            <person name="Guillou S."/>
            <person name="Cros-Aarteil S."/>
            <person name="Calhoun S."/>
            <person name="Kuo A."/>
            <person name="Mondo S."/>
            <person name="Pangilinan J."/>
            <person name="Riley R."/>
            <person name="Labutti K."/>
            <person name="Andreopoulos B."/>
            <person name="Lipzen A."/>
            <person name="Chen C."/>
            <person name="Yanf M."/>
            <person name="Daum C."/>
            <person name="Ng V."/>
            <person name="Clum A."/>
            <person name="Steindorff A."/>
            <person name="Ohm R."/>
            <person name="Martin F."/>
            <person name="Silar P."/>
            <person name="Natvig D."/>
            <person name="Lalanne C."/>
            <person name="Gautier V."/>
            <person name="Ament-Velasquez S.L."/>
            <person name="Kruys A."/>
            <person name="Hutchinson M.I."/>
            <person name="Powell A.J."/>
            <person name="Barry K."/>
            <person name="Miller A.N."/>
            <person name="Grigoriev I.V."/>
            <person name="Debuchy R."/>
            <person name="Gladieux P."/>
            <person name="Thoren M.H."/>
            <person name="Johannesson H."/>
        </authorList>
    </citation>
    <scope>NUCLEOTIDE SEQUENCE</scope>
    <source>
        <strain evidence="2">CBS 955.72</strain>
    </source>
</reference>
<feature type="region of interest" description="Disordered" evidence="1">
    <location>
        <begin position="1"/>
        <end position="43"/>
    </location>
</feature>
<keyword evidence="3" id="KW-1185">Reference proteome</keyword>
<evidence type="ECO:0000313" key="2">
    <source>
        <dbReference type="EMBL" id="KAK3347139.1"/>
    </source>
</evidence>
<dbReference type="AlphaFoldDB" id="A0AAJ0HCL4"/>
<accession>A0AAJ0HCL4</accession>
<evidence type="ECO:0000256" key="1">
    <source>
        <dbReference type="SAM" id="MobiDB-lite"/>
    </source>
</evidence>
<proteinExistence type="predicted"/>
<name>A0AAJ0HCL4_9PEZI</name>
<organism evidence="2 3">
    <name type="scientific">Lasiosphaeria hispida</name>
    <dbReference type="NCBI Taxonomy" id="260671"/>
    <lineage>
        <taxon>Eukaryota</taxon>
        <taxon>Fungi</taxon>
        <taxon>Dikarya</taxon>
        <taxon>Ascomycota</taxon>
        <taxon>Pezizomycotina</taxon>
        <taxon>Sordariomycetes</taxon>
        <taxon>Sordariomycetidae</taxon>
        <taxon>Sordariales</taxon>
        <taxon>Lasiosphaeriaceae</taxon>
        <taxon>Lasiosphaeria</taxon>
    </lineage>
</organism>
<gene>
    <name evidence="2" type="ORF">B0T25DRAFT_614039</name>
</gene>
<evidence type="ECO:0000313" key="3">
    <source>
        <dbReference type="Proteomes" id="UP001275084"/>
    </source>
</evidence>
<comment type="caution">
    <text evidence="2">The sequence shown here is derived from an EMBL/GenBank/DDBJ whole genome shotgun (WGS) entry which is preliminary data.</text>
</comment>
<dbReference type="EMBL" id="JAUIQD010000006">
    <property type="protein sequence ID" value="KAK3347139.1"/>
    <property type="molecule type" value="Genomic_DNA"/>
</dbReference>
<feature type="compositionally biased region" description="Low complexity" evidence="1">
    <location>
        <begin position="7"/>
        <end position="18"/>
    </location>
</feature>
<sequence length="228" mass="24909">MSKPRLASSAGSESSARSQPDFTFHTRESTGSSGAGEVEHCEVVTPPSLQLDDLNATDFRSLEELACDTPSFNISPLADEVDLSDRFSRGFAKSLERIRQWDGLSPKPEVSTSIIDFAESTEASSGSKLHLDPPKRVHFPVRQSELALVHQGQTEQQSSDTEIITQTHNEILEALSAFGHLLLETIRLVLLSSLLALQAGPIRFRQGPIRLWPEASDQQPGSDHAGTH</sequence>
<reference evidence="2" key="1">
    <citation type="journal article" date="2023" name="Mol. Phylogenet. Evol.">
        <title>Genome-scale phylogeny and comparative genomics of the fungal order Sordariales.</title>
        <authorList>
            <person name="Hensen N."/>
            <person name="Bonometti L."/>
            <person name="Westerberg I."/>
            <person name="Brannstrom I.O."/>
            <person name="Guillou S."/>
            <person name="Cros-Aarteil S."/>
            <person name="Calhoun S."/>
            <person name="Haridas S."/>
            <person name="Kuo A."/>
            <person name="Mondo S."/>
            <person name="Pangilinan J."/>
            <person name="Riley R."/>
            <person name="LaButti K."/>
            <person name="Andreopoulos B."/>
            <person name="Lipzen A."/>
            <person name="Chen C."/>
            <person name="Yan M."/>
            <person name="Daum C."/>
            <person name="Ng V."/>
            <person name="Clum A."/>
            <person name="Steindorff A."/>
            <person name="Ohm R.A."/>
            <person name="Martin F."/>
            <person name="Silar P."/>
            <person name="Natvig D.O."/>
            <person name="Lalanne C."/>
            <person name="Gautier V."/>
            <person name="Ament-Velasquez S.L."/>
            <person name="Kruys A."/>
            <person name="Hutchinson M.I."/>
            <person name="Powell A.J."/>
            <person name="Barry K."/>
            <person name="Miller A.N."/>
            <person name="Grigoriev I.V."/>
            <person name="Debuchy R."/>
            <person name="Gladieux P."/>
            <person name="Hiltunen Thoren M."/>
            <person name="Johannesson H."/>
        </authorList>
    </citation>
    <scope>NUCLEOTIDE SEQUENCE</scope>
    <source>
        <strain evidence="2">CBS 955.72</strain>
    </source>
</reference>
<protein>
    <submittedName>
        <fullName evidence="2">Uncharacterized protein</fullName>
    </submittedName>
</protein>
<dbReference type="Proteomes" id="UP001275084">
    <property type="component" value="Unassembled WGS sequence"/>
</dbReference>